<feature type="region of interest" description="Disordered" evidence="1">
    <location>
        <begin position="33"/>
        <end position="69"/>
    </location>
</feature>
<evidence type="ECO:0000313" key="2">
    <source>
        <dbReference type="EMBL" id="KAJ8401067.1"/>
    </source>
</evidence>
<dbReference type="EMBL" id="JAINUG010000073">
    <property type="protein sequence ID" value="KAJ8401067.1"/>
    <property type="molecule type" value="Genomic_DNA"/>
</dbReference>
<name>A0AAD7WLA3_9TELE</name>
<reference evidence="2" key="1">
    <citation type="journal article" date="2023" name="Science">
        <title>Genome structures resolve the early diversification of teleost fishes.</title>
        <authorList>
            <person name="Parey E."/>
            <person name="Louis A."/>
            <person name="Montfort J."/>
            <person name="Bouchez O."/>
            <person name="Roques C."/>
            <person name="Iampietro C."/>
            <person name="Lluch J."/>
            <person name="Castinel A."/>
            <person name="Donnadieu C."/>
            <person name="Desvignes T."/>
            <person name="Floi Bucao C."/>
            <person name="Jouanno E."/>
            <person name="Wen M."/>
            <person name="Mejri S."/>
            <person name="Dirks R."/>
            <person name="Jansen H."/>
            <person name="Henkel C."/>
            <person name="Chen W.J."/>
            <person name="Zahm M."/>
            <person name="Cabau C."/>
            <person name="Klopp C."/>
            <person name="Thompson A.W."/>
            <person name="Robinson-Rechavi M."/>
            <person name="Braasch I."/>
            <person name="Lecointre G."/>
            <person name="Bobe J."/>
            <person name="Postlethwait J.H."/>
            <person name="Berthelot C."/>
            <person name="Roest Crollius H."/>
            <person name="Guiguen Y."/>
        </authorList>
    </citation>
    <scope>NUCLEOTIDE SEQUENCE</scope>
    <source>
        <strain evidence="2">NC1722</strain>
    </source>
</reference>
<protein>
    <submittedName>
        <fullName evidence="2">Uncharacterized protein</fullName>
    </submittedName>
</protein>
<dbReference type="AlphaFoldDB" id="A0AAD7WLA3"/>
<keyword evidence="3" id="KW-1185">Reference proteome</keyword>
<organism evidence="2 3">
    <name type="scientific">Aldrovandia affinis</name>
    <dbReference type="NCBI Taxonomy" id="143900"/>
    <lineage>
        <taxon>Eukaryota</taxon>
        <taxon>Metazoa</taxon>
        <taxon>Chordata</taxon>
        <taxon>Craniata</taxon>
        <taxon>Vertebrata</taxon>
        <taxon>Euteleostomi</taxon>
        <taxon>Actinopterygii</taxon>
        <taxon>Neopterygii</taxon>
        <taxon>Teleostei</taxon>
        <taxon>Notacanthiformes</taxon>
        <taxon>Halosauridae</taxon>
        <taxon>Aldrovandia</taxon>
    </lineage>
</organism>
<sequence>MFEFWREQTAPLMEFSHLCVVLTSDLPVREVKSRPGGLGWSVPQGEAPETLASSSSRGPRAAAGHGVSRRPFALTAERRSIGTVNSCQYTASAGEQTAWAGPIKPRCSALTRNVTPSPTPATLRPF</sequence>
<gene>
    <name evidence="2" type="ORF">AAFF_G00390240</name>
</gene>
<comment type="caution">
    <text evidence="2">The sequence shown here is derived from an EMBL/GenBank/DDBJ whole genome shotgun (WGS) entry which is preliminary data.</text>
</comment>
<proteinExistence type="predicted"/>
<evidence type="ECO:0000313" key="3">
    <source>
        <dbReference type="Proteomes" id="UP001221898"/>
    </source>
</evidence>
<evidence type="ECO:0000256" key="1">
    <source>
        <dbReference type="SAM" id="MobiDB-lite"/>
    </source>
</evidence>
<feature type="compositionally biased region" description="Low complexity" evidence="1">
    <location>
        <begin position="52"/>
        <end position="64"/>
    </location>
</feature>
<dbReference type="Proteomes" id="UP001221898">
    <property type="component" value="Unassembled WGS sequence"/>
</dbReference>
<accession>A0AAD7WLA3</accession>